<dbReference type="RefSeq" id="WP_234999787.1">
    <property type="nucleotide sequence ID" value="NZ_FUYL01000013.1"/>
</dbReference>
<evidence type="ECO:0000259" key="1">
    <source>
        <dbReference type="Pfam" id="PF07110"/>
    </source>
</evidence>
<dbReference type="GO" id="GO:0016491">
    <property type="term" value="F:oxidoreductase activity"/>
    <property type="evidence" value="ECO:0007669"/>
    <property type="project" value="InterPro"/>
</dbReference>
<dbReference type="Gene3D" id="3.30.70.100">
    <property type="match status" value="1"/>
</dbReference>
<protein>
    <recommendedName>
        <fullName evidence="1">EthD domain-containing protein</fullName>
    </recommendedName>
</protein>
<organism evidence="2 3">
    <name type="scientific">Maribacter arcticus</name>
    <dbReference type="NCBI Taxonomy" id="561365"/>
    <lineage>
        <taxon>Bacteria</taxon>
        <taxon>Pseudomonadati</taxon>
        <taxon>Bacteroidota</taxon>
        <taxon>Flavobacteriia</taxon>
        <taxon>Flavobacteriales</taxon>
        <taxon>Flavobacteriaceae</taxon>
        <taxon>Maribacter</taxon>
    </lineage>
</organism>
<dbReference type="SUPFAM" id="SSF54909">
    <property type="entry name" value="Dimeric alpha+beta barrel"/>
    <property type="match status" value="1"/>
</dbReference>
<dbReference type="Pfam" id="PF07110">
    <property type="entry name" value="EthD"/>
    <property type="match status" value="1"/>
</dbReference>
<proteinExistence type="predicted"/>
<dbReference type="InterPro" id="IPR011008">
    <property type="entry name" value="Dimeric_a/b-barrel"/>
</dbReference>
<dbReference type="PANTHER" id="PTHR40260:SF2">
    <property type="entry name" value="BLR8190 PROTEIN"/>
    <property type="match status" value="1"/>
</dbReference>
<dbReference type="NCBIfam" id="TIGR02118">
    <property type="entry name" value="EthD family reductase"/>
    <property type="match status" value="1"/>
</dbReference>
<keyword evidence="3" id="KW-1185">Reference proteome</keyword>
<feature type="domain" description="EthD" evidence="1">
    <location>
        <begin position="21"/>
        <end position="95"/>
    </location>
</feature>
<accession>A0A1T5EIQ9</accession>
<dbReference type="EMBL" id="FUYL01000013">
    <property type="protein sequence ID" value="SKB83806.1"/>
    <property type="molecule type" value="Genomic_DNA"/>
</dbReference>
<evidence type="ECO:0000313" key="3">
    <source>
        <dbReference type="Proteomes" id="UP000190339"/>
    </source>
</evidence>
<dbReference type="InterPro" id="IPR009799">
    <property type="entry name" value="EthD_dom"/>
</dbReference>
<gene>
    <name evidence="2" type="ORF">SAMN05660866_03520</name>
</gene>
<dbReference type="STRING" id="561365.SAMN05660866_03520"/>
<evidence type="ECO:0000313" key="2">
    <source>
        <dbReference type="EMBL" id="SKB83806.1"/>
    </source>
</evidence>
<name>A0A1T5EIQ9_9FLAO</name>
<dbReference type="AlphaFoldDB" id="A0A1T5EIQ9"/>
<dbReference type="PANTHER" id="PTHR40260">
    <property type="entry name" value="BLR8190 PROTEIN"/>
    <property type="match status" value="1"/>
</dbReference>
<reference evidence="3" key="1">
    <citation type="submission" date="2017-02" db="EMBL/GenBank/DDBJ databases">
        <authorList>
            <person name="Varghese N."/>
            <person name="Submissions S."/>
        </authorList>
    </citation>
    <scope>NUCLEOTIDE SEQUENCE [LARGE SCALE GENOMIC DNA]</scope>
    <source>
        <strain evidence="3">DSM 23546</strain>
    </source>
</reference>
<sequence length="107" mass="11509">MEKGMIKVSVLYPNGEGKNFDMDYYCNQHVRMVGELLGDSVKAATVEKGLGGGEPGSTAAYAAMGNLYFASMDSFQSSFGPNAEKIMGDLPNFTNIEPVVQISEVMI</sequence>
<dbReference type="Proteomes" id="UP000190339">
    <property type="component" value="Unassembled WGS sequence"/>
</dbReference>